<keyword evidence="1" id="KW-1133">Transmembrane helix</keyword>
<keyword evidence="1" id="KW-0812">Transmembrane</keyword>
<reference evidence="3" key="1">
    <citation type="journal article" date="2020" name="Nat. Commun.">
        <title>Large-scale genome sequencing of mycorrhizal fungi provides insights into the early evolution of symbiotic traits.</title>
        <authorList>
            <person name="Miyauchi S."/>
            <person name="Kiss E."/>
            <person name="Kuo A."/>
            <person name="Drula E."/>
            <person name="Kohler A."/>
            <person name="Sanchez-Garcia M."/>
            <person name="Morin E."/>
            <person name="Andreopoulos B."/>
            <person name="Barry K.W."/>
            <person name="Bonito G."/>
            <person name="Buee M."/>
            <person name="Carver A."/>
            <person name="Chen C."/>
            <person name="Cichocki N."/>
            <person name="Clum A."/>
            <person name="Culley D."/>
            <person name="Crous P.W."/>
            <person name="Fauchery L."/>
            <person name="Girlanda M."/>
            <person name="Hayes R.D."/>
            <person name="Keri Z."/>
            <person name="LaButti K."/>
            <person name="Lipzen A."/>
            <person name="Lombard V."/>
            <person name="Magnuson J."/>
            <person name="Maillard F."/>
            <person name="Murat C."/>
            <person name="Nolan M."/>
            <person name="Ohm R.A."/>
            <person name="Pangilinan J."/>
            <person name="Pereira M.F."/>
            <person name="Perotto S."/>
            <person name="Peter M."/>
            <person name="Pfister S."/>
            <person name="Riley R."/>
            <person name="Sitrit Y."/>
            <person name="Stielow J.B."/>
            <person name="Szollosi G."/>
            <person name="Zifcakova L."/>
            <person name="Stursova M."/>
            <person name="Spatafora J.W."/>
            <person name="Tedersoo L."/>
            <person name="Vaario L.M."/>
            <person name="Yamada A."/>
            <person name="Yan M."/>
            <person name="Wang P."/>
            <person name="Xu J."/>
            <person name="Bruns T."/>
            <person name="Baldrian P."/>
            <person name="Vilgalys R."/>
            <person name="Dunand C."/>
            <person name="Henrissat B."/>
            <person name="Grigoriev I.V."/>
            <person name="Hibbett D."/>
            <person name="Nagy L.G."/>
            <person name="Martin F.M."/>
        </authorList>
    </citation>
    <scope>NUCLEOTIDE SEQUENCE</scope>
    <source>
        <strain evidence="3">UP504</strain>
    </source>
</reference>
<evidence type="ECO:0000313" key="3">
    <source>
        <dbReference type="EMBL" id="KAF9513578.1"/>
    </source>
</evidence>
<sequence length="119" mass="13509">MSSWVCKSWFVLLFFSSPVCQCAMYAVAVGVFHVCLSVLRFVFPVSCLFHWICVYAFTFHIPHIPHSIPFAVSSRLFLHIAHIYRSCHTPQVHVHAYSRLDELLVCLSLGVVKASSRPA</sequence>
<evidence type="ECO:0000256" key="2">
    <source>
        <dbReference type="SAM" id="SignalP"/>
    </source>
</evidence>
<proteinExistence type="predicted"/>
<feature type="chain" id="PRO_5040242900" description="Secreted protein" evidence="2">
    <location>
        <begin position="23"/>
        <end position="119"/>
    </location>
</feature>
<keyword evidence="2" id="KW-0732">Signal</keyword>
<keyword evidence="4" id="KW-1185">Reference proteome</keyword>
<protein>
    <recommendedName>
        <fullName evidence="5">Secreted protein</fullName>
    </recommendedName>
</protein>
<keyword evidence="1" id="KW-0472">Membrane</keyword>
<feature type="signal peptide" evidence="2">
    <location>
        <begin position="1"/>
        <end position="22"/>
    </location>
</feature>
<accession>A0A9P6DWE3</accession>
<evidence type="ECO:0000256" key="1">
    <source>
        <dbReference type="SAM" id="Phobius"/>
    </source>
</evidence>
<organism evidence="3 4">
    <name type="scientific">Hydnum rufescens UP504</name>
    <dbReference type="NCBI Taxonomy" id="1448309"/>
    <lineage>
        <taxon>Eukaryota</taxon>
        <taxon>Fungi</taxon>
        <taxon>Dikarya</taxon>
        <taxon>Basidiomycota</taxon>
        <taxon>Agaricomycotina</taxon>
        <taxon>Agaricomycetes</taxon>
        <taxon>Cantharellales</taxon>
        <taxon>Hydnaceae</taxon>
        <taxon>Hydnum</taxon>
    </lineage>
</organism>
<evidence type="ECO:0008006" key="5">
    <source>
        <dbReference type="Google" id="ProtNLM"/>
    </source>
</evidence>
<dbReference type="EMBL" id="MU128970">
    <property type="protein sequence ID" value="KAF9513578.1"/>
    <property type="molecule type" value="Genomic_DNA"/>
</dbReference>
<comment type="caution">
    <text evidence="3">The sequence shown here is derived from an EMBL/GenBank/DDBJ whole genome shotgun (WGS) entry which is preliminary data.</text>
</comment>
<feature type="transmembrane region" description="Helical" evidence="1">
    <location>
        <begin position="38"/>
        <end position="57"/>
    </location>
</feature>
<dbReference type="AlphaFoldDB" id="A0A9P6DWE3"/>
<dbReference type="Proteomes" id="UP000886523">
    <property type="component" value="Unassembled WGS sequence"/>
</dbReference>
<evidence type="ECO:0000313" key="4">
    <source>
        <dbReference type="Proteomes" id="UP000886523"/>
    </source>
</evidence>
<name>A0A9P6DWE3_9AGAM</name>
<gene>
    <name evidence="3" type="ORF">BS47DRAFT_952475</name>
</gene>